<organism evidence="1 2">
    <name type="scientific">Racocetra persica</name>
    <dbReference type="NCBI Taxonomy" id="160502"/>
    <lineage>
        <taxon>Eukaryota</taxon>
        <taxon>Fungi</taxon>
        <taxon>Fungi incertae sedis</taxon>
        <taxon>Mucoromycota</taxon>
        <taxon>Glomeromycotina</taxon>
        <taxon>Glomeromycetes</taxon>
        <taxon>Diversisporales</taxon>
        <taxon>Gigasporaceae</taxon>
        <taxon>Racocetra</taxon>
    </lineage>
</organism>
<dbReference type="EMBL" id="CAJVQC010004451">
    <property type="protein sequence ID" value="CAG8540773.1"/>
    <property type="molecule type" value="Genomic_DNA"/>
</dbReference>
<protein>
    <submittedName>
        <fullName evidence="1">26881_t:CDS:1</fullName>
    </submittedName>
</protein>
<keyword evidence="2" id="KW-1185">Reference proteome</keyword>
<sequence length="208" mass="24093">RDINNTKSVKDDILRPLTDVEIRGNMLDAFLGGTDTVFKQKMVAEIDSMFPPNIPFNMKYNDLLKLEYCDAVINEVSRVKPVANEFPRYVETPCEVAGYQWNEKVLFHINMNGIHSHKDHWPNPEIFDPERFYKKDPKARHKFSLVTFGAGLRNCPGRKLATLELLSLLVLVFRKYEIELVDMNAPLKVKSAIINSCDELKVRIWPRN</sequence>
<evidence type="ECO:0000313" key="1">
    <source>
        <dbReference type="EMBL" id="CAG8540773.1"/>
    </source>
</evidence>
<comment type="caution">
    <text evidence="1">The sequence shown here is derived from an EMBL/GenBank/DDBJ whole genome shotgun (WGS) entry which is preliminary data.</text>
</comment>
<feature type="non-terminal residue" evidence="1">
    <location>
        <position position="1"/>
    </location>
</feature>
<accession>A0ACA9LN86</accession>
<dbReference type="Proteomes" id="UP000789920">
    <property type="component" value="Unassembled WGS sequence"/>
</dbReference>
<name>A0ACA9LN86_9GLOM</name>
<evidence type="ECO:0000313" key="2">
    <source>
        <dbReference type="Proteomes" id="UP000789920"/>
    </source>
</evidence>
<gene>
    <name evidence="1" type="ORF">RPERSI_LOCUS3543</name>
</gene>
<reference evidence="1" key="1">
    <citation type="submission" date="2021-06" db="EMBL/GenBank/DDBJ databases">
        <authorList>
            <person name="Kallberg Y."/>
            <person name="Tangrot J."/>
            <person name="Rosling A."/>
        </authorList>
    </citation>
    <scope>NUCLEOTIDE SEQUENCE</scope>
    <source>
        <strain evidence="1">MA461A</strain>
    </source>
</reference>
<proteinExistence type="predicted"/>